<feature type="signal peptide" evidence="1">
    <location>
        <begin position="1"/>
        <end position="21"/>
    </location>
</feature>
<dbReference type="Proteomes" id="UP000198405">
    <property type="component" value="Unassembled WGS sequence"/>
</dbReference>
<dbReference type="AlphaFoldDB" id="A0A238YH50"/>
<proteinExistence type="predicted"/>
<gene>
    <name evidence="2" type="ORF">SAMN06265340_103147</name>
</gene>
<dbReference type="InterPro" id="IPR015943">
    <property type="entry name" value="WD40/YVTN_repeat-like_dom_sf"/>
</dbReference>
<reference evidence="3" key="1">
    <citation type="submission" date="2017-06" db="EMBL/GenBank/DDBJ databases">
        <authorList>
            <person name="Varghese N."/>
            <person name="Submissions S."/>
        </authorList>
    </citation>
    <scope>NUCLEOTIDE SEQUENCE [LARGE SCALE GENOMIC DNA]</scope>
    <source>
        <strain evidence="3">DSM 15668</strain>
    </source>
</reference>
<dbReference type="SUPFAM" id="SSF50969">
    <property type="entry name" value="YVTN repeat-like/Quinoprotein amine dehydrogenase"/>
    <property type="match status" value="1"/>
</dbReference>
<evidence type="ECO:0000313" key="2">
    <source>
        <dbReference type="EMBL" id="SNR70457.1"/>
    </source>
</evidence>
<accession>A0A238YH50</accession>
<dbReference type="Gene3D" id="2.130.10.10">
    <property type="entry name" value="YVTN repeat-like/Quinoprotein amine dehydrogenase"/>
    <property type="match status" value="1"/>
</dbReference>
<dbReference type="RefSeq" id="WP_089322691.1">
    <property type="nucleotide sequence ID" value="NZ_FZOB01000003.1"/>
</dbReference>
<dbReference type="InterPro" id="IPR011044">
    <property type="entry name" value="Quino_amine_DH_bsu"/>
</dbReference>
<keyword evidence="3" id="KW-1185">Reference proteome</keyword>
<dbReference type="OrthoDB" id="12957at2"/>
<feature type="chain" id="PRO_5012014572" evidence="1">
    <location>
        <begin position="22"/>
        <end position="408"/>
    </location>
</feature>
<protein>
    <submittedName>
        <fullName evidence="2">Uncharacterized protein</fullName>
    </submittedName>
</protein>
<sequence length="408" mass="45143">MIRFHVLVLFFSFFYVSQSFAAKVVFYLNFEGETHHHHEHSHKGSGFKVETVGIGNKTISLKRSFAPEETKKQFFIGIVDVPAGAYGSISLNGKSYTLSPSLSLKDNSVKAVFIKMKDENVQVFPQNILSVSKKQFFSIPSLDALGVIDEDSGFIVGFIGFPHSPYGLTVLDGKIYTGFENGQIAEVNTENGFWSGAVSIADVSLENRFLSSDRKIYIPEKGQNTICYFCPETGARFVVSTDGRIKDAFYIKKTGYLLVATENPSSVYLLSGGSGKIISTVSFPGDIVSVTGDDRFVYAADKEGKAIYRYSFNQKSIESFPVFESPLIVRSFEDFLFLASKSNLVVLNKATVSPYVVFNIRDVKEMSLSSDGRKVFVFTGKNTYYVINLDSLYVEASGDTPGLVFQAD</sequence>
<evidence type="ECO:0000313" key="3">
    <source>
        <dbReference type="Proteomes" id="UP000198405"/>
    </source>
</evidence>
<name>A0A238YH50_9BACT</name>
<keyword evidence="1" id="KW-0732">Signal</keyword>
<evidence type="ECO:0000256" key="1">
    <source>
        <dbReference type="SAM" id="SignalP"/>
    </source>
</evidence>
<organism evidence="2 3">
    <name type="scientific">Desulfurobacterium atlanticum</name>
    <dbReference type="NCBI Taxonomy" id="240169"/>
    <lineage>
        <taxon>Bacteria</taxon>
        <taxon>Pseudomonadati</taxon>
        <taxon>Aquificota</taxon>
        <taxon>Aquificia</taxon>
        <taxon>Desulfurobacteriales</taxon>
        <taxon>Desulfurobacteriaceae</taxon>
        <taxon>Desulfurobacterium</taxon>
    </lineage>
</organism>
<dbReference type="EMBL" id="FZOB01000003">
    <property type="protein sequence ID" value="SNR70457.1"/>
    <property type="molecule type" value="Genomic_DNA"/>
</dbReference>